<dbReference type="Gene3D" id="2.170.130.10">
    <property type="entry name" value="TonB-dependent receptor, plug domain"/>
    <property type="match status" value="1"/>
</dbReference>
<dbReference type="Pfam" id="PF13715">
    <property type="entry name" value="CarbopepD_reg_2"/>
    <property type="match status" value="1"/>
</dbReference>
<keyword evidence="5 9" id="KW-0732">Signal</keyword>
<comment type="subcellular location">
    <subcellularLocation>
        <location evidence="1 8">Cell outer membrane</location>
        <topology evidence="1 8">Multi-pass membrane protein</topology>
    </subcellularLocation>
</comment>
<dbReference type="SUPFAM" id="SSF56935">
    <property type="entry name" value="Porins"/>
    <property type="match status" value="1"/>
</dbReference>
<dbReference type="InterPro" id="IPR008969">
    <property type="entry name" value="CarboxyPept-like_regulatory"/>
</dbReference>
<dbReference type="NCBIfam" id="TIGR04057">
    <property type="entry name" value="SusC_RagA_signa"/>
    <property type="match status" value="1"/>
</dbReference>
<dbReference type="InterPro" id="IPR037066">
    <property type="entry name" value="Plug_dom_sf"/>
</dbReference>
<dbReference type="InterPro" id="IPR012910">
    <property type="entry name" value="Plug_dom"/>
</dbReference>
<evidence type="ECO:0000256" key="1">
    <source>
        <dbReference type="ARBA" id="ARBA00004571"/>
    </source>
</evidence>
<keyword evidence="3 8" id="KW-1134">Transmembrane beta strand</keyword>
<accession>A0A5K7S6U7</accession>
<dbReference type="InterPro" id="IPR036942">
    <property type="entry name" value="Beta-barrel_TonB_sf"/>
</dbReference>
<dbReference type="GO" id="GO:0009279">
    <property type="term" value="C:cell outer membrane"/>
    <property type="evidence" value="ECO:0007669"/>
    <property type="project" value="UniProtKB-SubCell"/>
</dbReference>
<dbReference type="Gene3D" id="2.40.170.20">
    <property type="entry name" value="TonB-dependent receptor, beta-barrel domain"/>
    <property type="match status" value="1"/>
</dbReference>
<evidence type="ECO:0000256" key="9">
    <source>
        <dbReference type="SAM" id="SignalP"/>
    </source>
</evidence>
<dbReference type="InterPro" id="IPR039426">
    <property type="entry name" value="TonB-dep_rcpt-like"/>
</dbReference>
<evidence type="ECO:0000313" key="12">
    <source>
        <dbReference type="Proteomes" id="UP001193389"/>
    </source>
</evidence>
<feature type="domain" description="TonB-dependent receptor plug" evidence="10">
    <location>
        <begin position="116"/>
        <end position="241"/>
    </location>
</feature>
<dbReference type="KEGG" id="anf:AQPE_1379"/>
<feature type="chain" id="PRO_5024441510" evidence="9">
    <location>
        <begin position="21"/>
        <end position="1096"/>
    </location>
</feature>
<dbReference type="InterPro" id="IPR023996">
    <property type="entry name" value="TonB-dep_OMP_SusC/RagA"/>
</dbReference>
<organism evidence="11 12">
    <name type="scientific">Aquipluma nitroreducens</name>
    <dbReference type="NCBI Taxonomy" id="2010828"/>
    <lineage>
        <taxon>Bacteria</taxon>
        <taxon>Pseudomonadati</taxon>
        <taxon>Bacteroidota</taxon>
        <taxon>Bacteroidia</taxon>
        <taxon>Marinilabiliales</taxon>
        <taxon>Prolixibacteraceae</taxon>
        <taxon>Aquipluma</taxon>
    </lineage>
</organism>
<proteinExistence type="inferred from homology"/>
<dbReference type="SUPFAM" id="SSF49464">
    <property type="entry name" value="Carboxypeptidase regulatory domain-like"/>
    <property type="match status" value="1"/>
</dbReference>
<evidence type="ECO:0000256" key="4">
    <source>
        <dbReference type="ARBA" id="ARBA00022692"/>
    </source>
</evidence>
<keyword evidence="4 8" id="KW-0812">Transmembrane</keyword>
<reference evidence="11" key="1">
    <citation type="journal article" date="2020" name="Int. J. Syst. Evol. Microbiol.">
        <title>Aquipluma nitroreducens gen. nov. sp. nov., a novel facultatively anaerobic bacterium isolated from a freshwater lake.</title>
        <authorList>
            <person name="Watanabe M."/>
            <person name="Kojima H."/>
            <person name="Fukui M."/>
        </authorList>
    </citation>
    <scope>NUCLEOTIDE SEQUENCE</scope>
    <source>
        <strain evidence="11">MeG22</strain>
    </source>
</reference>
<feature type="signal peptide" evidence="9">
    <location>
        <begin position="1"/>
        <end position="20"/>
    </location>
</feature>
<keyword evidence="2 8" id="KW-0813">Transport</keyword>
<dbReference type="InterPro" id="IPR023997">
    <property type="entry name" value="TonB-dep_OMP_SusC/RagA_CS"/>
</dbReference>
<dbReference type="AlphaFoldDB" id="A0A5K7S6U7"/>
<dbReference type="EMBL" id="AP018694">
    <property type="protein sequence ID" value="BBE17230.1"/>
    <property type="molecule type" value="Genomic_DNA"/>
</dbReference>
<keyword evidence="6 8" id="KW-0472">Membrane</keyword>
<evidence type="ECO:0000256" key="2">
    <source>
        <dbReference type="ARBA" id="ARBA00022448"/>
    </source>
</evidence>
<dbReference type="NCBIfam" id="TIGR04056">
    <property type="entry name" value="OMP_RagA_SusC"/>
    <property type="match status" value="1"/>
</dbReference>
<evidence type="ECO:0000313" key="11">
    <source>
        <dbReference type="EMBL" id="BBE17230.1"/>
    </source>
</evidence>
<evidence type="ECO:0000256" key="3">
    <source>
        <dbReference type="ARBA" id="ARBA00022452"/>
    </source>
</evidence>
<dbReference type="GO" id="GO:0044718">
    <property type="term" value="P:siderophore transmembrane transport"/>
    <property type="evidence" value="ECO:0007669"/>
    <property type="project" value="TreeGrafter"/>
</dbReference>
<dbReference type="Pfam" id="PF07715">
    <property type="entry name" value="Plug"/>
    <property type="match status" value="1"/>
</dbReference>
<protein>
    <submittedName>
        <fullName evidence="11">SusC, outer membrane protein</fullName>
    </submittedName>
</protein>
<sequence>MKKIALLLAFFAIGLQVLMAQTKEISGTVTSADDGGLIPGVSVSVKGTTLGTITDMDGAFRLKVPQDAKILTFSFVGMATQDVVIGTQSTFKIKLSSENISVDEVVVTALGISRDKKSLGYSSQNVKEDQISTVKASNFMNSLSGKVAGVQIKKSNNMGGSTNVVMRGNKSLTNNNQVLYVVDGVPINNEIGSYSSQNTGATGYDYGNAASDVNPDDIESINVLKGSAATALYGSRASGGVIMITTKKGTVGKKGIGVTVNTNIAFKSIDKSTFPTYQNQYGAGYGNFYGPNGDGWFERRDVNGVTQKDDSKNFDWVPTTEDGSYGAKFDGHPVYGWYSVDPESPWYKQTKPWEAAKNGPITFFEKPVTYTNTVSIDNATENGTMRMSYTNFKTSDLMPNSDLHKDNFLVNGSWNVTKKLTATATANFTRQAATGRPSTGYSDNIVSNMRQWYETNMDYADQKTAYFLTKRNLTWNYNSALNYPIYTDNPYFQRYENYENDSRNRIVGNMALNYKVTNWLDAYARVSVDDYAEKQEERRAVGSVATNFGVSRANQKSGYMRRDITFSEYNYDFMLKFNKSINEDFNLSGILGATERRTNLSRLTSSTNGGLSVAGIYSLQNSVSALPFPVETESKIGVRGLYASASLGYKNMLFLDGTFRQDHASTLPEGKSTYYYPSITGAFVFSEVVKQNWLSFGKVRLNYAEVGNLAAFDALLDKYTVNTPFVGASYSLPSTKNNPDLKNESTKSLEAGLEMSFLNKRLGFDLAVYKTRSMDQIMDVTLSQTTGYNKMFVNAGEIDNQGIELTLNGSPVRSKNFNWDVNINFATNRNEVVSLYPGVDNLQLGSFQGGVTLNATVGQPYGVLKGKDYTYDANGNMIISASTGLPVKTSTATSNLGNVNPKWTGGITNTFSYKGVSFSFLIDMQKGGSIYSLDMYYGLYTGLYPETVFTNDLGNPVRDPLIGTPGSYDPKSGGYLIQGVNVKDGVSTPNKTRVDASTSDFAFGTAARPHRDFVYDASFIKLREVSLSYNIPTALLSKLLVKGATISFVGSNLWIIHKNLPYADPEAGLSAGNIQGYSVGSLPGTRDFGFNLKFNF</sequence>
<evidence type="ECO:0000256" key="7">
    <source>
        <dbReference type="ARBA" id="ARBA00023237"/>
    </source>
</evidence>
<dbReference type="PROSITE" id="PS52016">
    <property type="entry name" value="TONB_DEPENDENT_REC_3"/>
    <property type="match status" value="1"/>
</dbReference>
<gene>
    <name evidence="11" type="ORF">AQPE_1379</name>
</gene>
<dbReference type="PANTHER" id="PTHR30069">
    <property type="entry name" value="TONB-DEPENDENT OUTER MEMBRANE RECEPTOR"/>
    <property type="match status" value="1"/>
</dbReference>
<dbReference type="Proteomes" id="UP001193389">
    <property type="component" value="Chromosome"/>
</dbReference>
<evidence type="ECO:0000256" key="8">
    <source>
        <dbReference type="PROSITE-ProRule" id="PRU01360"/>
    </source>
</evidence>
<keyword evidence="12" id="KW-1185">Reference proteome</keyword>
<dbReference type="Gene3D" id="2.60.40.1120">
    <property type="entry name" value="Carboxypeptidase-like, regulatory domain"/>
    <property type="match status" value="1"/>
</dbReference>
<evidence type="ECO:0000256" key="5">
    <source>
        <dbReference type="ARBA" id="ARBA00022729"/>
    </source>
</evidence>
<evidence type="ECO:0000259" key="10">
    <source>
        <dbReference type="Pfam" id="PF07715"/>
    </source>
</evidence>
<dbReference type="GO" id="GO:0015344">
    <property type="term" value="F:siderophore uptake transmembrane transporter activity"/>
    <property type="evidence" value="ECO:0007669"/>
    <property type="project" value="TreeGrafter"/>
</dbReference>
<evidence type="ECO:0000256" key="6">
    <source>
        <dbReference type="ARBA" id="ARBA00023136"/>
    </source>
</evidence>
<keyword evidence="7 8" id="KW-0998">Cell outer membrane</keyword>
<name>A0A5K7S6U7_9BACT</name>
<dbReference type="PANTHER" id="PTHR30069:SF29">
    <property type="entry name" value="HEMOGLOBIN AND HEMOGLOBIN-HAPTOGLOBIN-BINDING PROTEIN 1-RELATED"/>
    <property type="match status" value="1"/>
</dbReference>
<dbReference type="RefSeq" id="WP_318350244.1">
    <property type="nucleotide sequence ID" value="NZ_AP018694.1"/>
</dbReference>
<comment type="similarity">
    <text evidence="8">Belongs to the TonB-dependent receptor family.</text>
</comment>